<dbReference type="Proteomes" id="UP000283734">
    <property type="component" value="Unassembled WGS sequence"/>
</dbReference>
<organism evidence="5 6">
    <name type="scientific">Alcanivorax profundi</name>
    <dbReference type="NCBI Taxonomy" id="2338368"/>
    <lineage>
        <taxon>Bacteria</taxon>
        <taxon>Pseudomonadati</taxon>
        <taxon>Pseudomonadota</taxon>
        <taxon>Gammaproteobacteria</taxon>
        <taxon>Oceanospirillales</taxon>
        <taxon>Alcanivoracaceae</taxon>
        <taxon>Alcanivorax</taxon>
    </lineage>
</organism>
<dbReference type="InterPro" id="IPR032687">
    <property type="entry name" value="AraC-type_N"/>
</dbReference>
<keyword evidence="6" id="KW-1185">Reference proteome</keyword>
<keyword evidence="3" id="KW-0804">Transcription</keyword>
<dbReference type="EMBL" id="QYYA01000003">
    <property type="protein sequence ID" value="RJG17535.1"/>
    <property type="molecule type" value="Genomic_DNA"/>
</dbReference>
<dbReference type="GO" id="GO:0003700">
    <property type="term" value="F:DNA-binding transcription factor activity"/>
    <property type="evidence" value="ECO:0007669"/>
    <property type="project" value="InterPro"/>
</dbReference>
<dbReference type="InterPro" id="IPR018060">
    <property type="entry name" value="HTH_AraC"/>
</dbReference>
<keyword evidence="2" id="KW-0238">DNA-binding</keyword>
<protein>
    <submittedName>
        <fullName evidence="5">AraC family transcriptional regulator</fullName>
    </submittedName>
</protein>
<name>A0A418XXH1_9GAMM</name>
<dbReference type="GO" id="GO:0000976">
    <property type="term" value="F:transcription cis-regulatory region binding"/>
    <property type="evidence" value="ECO:0007669"/>
    <property type="project" value="TreeGrafter"/>
</dbReference>
<dbReference type="Pfam" id="PF12833">
    <property type="entry name" value="HTH_18"/>
    <property type="match status" value="1"/>
</dbReference>
<dbReference type="SMART" id="SM00342">
    <property type="entry name" value="HTH_ARAC"/>
    <property type="match status" value="1"/>
</dbReference>
<reference evidence="5 6" key="1">
    <citation type="submission" date="2018-09" db="EMBL/GenBank/DDBJ databases">
        <title>Alcanivorax profundi sp. nov., isolated from 1000 m-depth seawater of the Mariana Trench.</title>
        <authorList>
            <person name="Liu J."/>
        </authorList>
    </citation>
    <scope>NUCLEOTIDE SEQUENCE [LARGE SCALE GENOMIC DNA]</scope>
    <source>
        <strain evidence="5 6">MTEO17</strain>
    </source>
</reference>
<evidence type="ECO:0000313" key="6">
    <source>
        <dbReference type="Proteomes" id="UP000283734"/>
    </source>
</evidence>
<dbReference type="AlphaFoldDB" id="A0A418XXH1"/>
<gene>
    <name evidence="5" type="ORF">D4A39_12575</name>
</gene>
<dbReference type="RefSeq" id="WP_031227085.1">
    <property type="nucleotide sequence ID" value="NZ_CAXGPP010000013.1"/>
</dbReference>
<keyword evidence="1" id="KW-0805">Transcription regulation</keyword>
<sequence length="341" mass="38945">MFRINSMAYEVPLVSGLYAQRFIEFMEARGISKEALLEGTELDEVLKNSGTLLLSINQVTRMMASARRFLDDDMAAFEFGRTLDLQGHGLLGFALLKQKDFRDLANMVVQYLRVSLPILDMRVSCSGDEIRIALQDVWDLKELRPFFVNIYMGSIYSLTSLICRRFHFEFDFSVDHEHEMWHRLAPHANLSFSSSGNQVVVPLSGRPARDGNDELAFYLASARSRDDVKGDEHMELVARVREEVLRYPGREGTLERVGERLGMSARSLRHHLKMAGVSFHDIRNQVRKTFATRYLKDTNMPLNKIAEVLGYSDQASFTKAYRGWTGATPGDIRRGFIQTQS</sequence>
<comment type="caution">
    <text evidence="5">The sequence shown here is derived from an EMBL/GenBank/DDBJ whole genome shotgun (WGS) entry which is preliminary data.</text>
</comment>
<feature type="domain" description="HTH araC/xylS-type" evidence="4">
    <location>
        <begin position="238"/>
        <end position="335"/>
    </location>
</feature>
<dbReference type="PROSITE" id="PS01124">
    <property type="entry name" value="HTH_ARAC_FAMILY_2"/>
    <property type="match status" value="1"/>
</dbReference>
<dbReference type="Gene3D" id="1.10.10.60">
    <property type="entry name" value="Homeodomain-like"/>
    <property type="match status" value="1"/>
</dbReference>
<evidence type="ECO:0000256" key="2">
    <source>
        <dbReference type="ARBA" id="ARBA00023125"/>
    </source>
</evidence>
<dbReference type="PANTHER" id="PTHR47894:SF1">
    <property type="entry name" value="HTH-TYPE TRANSCRIPTIONAL REGULATOR VQSM"/>
    <property type="match status" value="1"/>
</dbReference>
<dbReference type="PANTHER" id="PTHR47894">
    <property type="entry name" value="HTH-TYPE TRANSCRIPTIONAL REGULATOR GADX"/>
    <property type="match status" value="1"/>
</dbReference>
<evidence type="ECO:0000256" key="1">
    <source>
        <dbReference type="ARBA" id="ARBA00023015"/>
    </source>
</evidence>
<dbReference type="SUPFAM" id="SSF46689">
    <property type="entry name" value="Homeodomain-like"/>
    <property type="match status" value="1"/>
</dbReference>
<accession>A0A418XXH1</accession>
<proteinExistence type="predicted"/>
<evidence type="ECO:0000256" key="3">
    <source>
        <dbReference type="ARBA" id="ARBA00023163"/>
    </source>
</evidence>
<dbReference type="Pfam" id="PF12625">
    <property type="entry name" value="Arabinose_bd"/>
    <property type="match status" value="1"/>
</dbReference>
<dbReference type="GO" id="GO:0005829">
    <property type="term" value="C:cytosol"/>
    <property type="evidence" value="ECO:0007669"/>
    <property type="project" value="TreeGrafter"/>
</dbReference>
<dbReference type="OrthoDB" id="6079354at2"/>
<dbReference type="InterPro" id="IPR009057">
    <property type="entry name" value="Homeodomain-like_sf"/>
</dbReference>
<evidence type="ECO:0000259" key="4">
    <source>
        <dbReference type="PROSITE" id="PS01124"/>
    </source>
</evidence>
<evidence type="ECO:0000313" key="5">
    <source>
        <dbReference type="EMBL" id="RJG17535.1"/>
    </source>
</evidence>